<protein>
    <submittedName>
        <fullName evidence="2">Ribbon-helix-helix protein, CopG family</fullName>
    </submittedName>
</protein>
<dbReference type="CDD" id="cd22233">
    <property type="entry name" value="RHH_CopAso-like"/>
    <property type="match status" value="1"/>
</dbReference>
<dbReference type="EMBL" id="CP042382">
    <property type="protein sequence ID" value="QEA40285.1"/>
    <property type="molecule type" value="Genomic_DNA"/>
</dbReference>
<reference evidence="2 3" key="1">
    <citation type="submission" date="2019-06" db="EMBL/GenBank/DDBJ databases">
        <title>Genome analyses of bacteria isolated from kimchi.</title>
        <authorList>
            <person name="Lee S."/>
            <person name="Ahn S."/>
            <person name="Roh S."/>
        </authorList>
    </citation>
    <scope>NUCLEOTIDE SEQUENCE [LARGE SCALE GENOMIC DNA]</scope>
    <source>
        <strain evidence="2 3">CBA4606</strain>
    </source>
</reference>
<dbReference type="AlphaFoldDB" id="A0A5B8SXR2"/>
<dbReference type="Gene3D" id="1.10.1220.10">
    <property type="entry name" value="Met repressor-like"/>
    <property type="match status" value="1"/>
</dbReference>
<dbReference type="InterPro" id="IPR013321">
    <property type="entry name" value="Arc_rbn_hlx_hlx"/>
</dbReference>
<dbReference type="Proteomes" id="UP000321272">
    <property type="component" value="Chromosome"/>
</dbReference>
<dbReference type="GO" id="GO:0006355">
    <property type="term" value="P:regulation of DNA-templated transcription"/>
    <property type="evidence" value="ECO:0007669"/>
    <property type="project" value="InterPro"/>
</dbReference>
<dbReference type="InterPro" id="IPR002145">
    <property type="entry name" value="CopG"/>
</dbReference>
<evidence type="ECO:0000259" key="1">
    <source>
        <dbReference type="Pfam" id="PF01402"/>
    </source>
</evidence>
<keyword evidence="3" id="KW-1185">Reference proteome</keyword>
<dbReference type="SUPFAM" id="SSF47598">
    <property type="entry name" value="Ribbon-helix-helix"/>
    <property type="match status" value="1"/>
</dbReference>
<feature type="domain" description="Ribbon-helix-helix protein CopG" evidence="1">
    <location>
        <begin position="5"/>
        <end position="43"/>
    </location>
</feature>
<dbReference type="RefSeq" id="WP_147185478.1">
    <property type="nucleotide sequence ID" value="NZ_CP042382.1"/>
</dbReference>
<evidence type="ECO:0000313" key="3">
    <source>
        <dbReference type="Proteomes" id="UP000321272"/>
    </source>
</evidence>
<dbReference type="KEGG" id="paur:FGL86_15150"/>
<organism evidence="2 3">
    <name type="scientific">Pistricoccus aurantiacus</name>
    <dbReference type="NCBI Taxonomy" id="1883414"/>
    <lineage>
        <taxon>Bacteria</taxon>
        <taxon>Pseudomonadati</taxon>
        <taxon>Pseudomonadota</taxon>
        <taxon>Gammaproteobacteria</taxon>
        <taxon>Oceanospirillales</taxon>
        <taxon>Halomonadaceae</taxon>
        <taxon>Pistricoccus</taxon>
    </lineage>
</organism>
<proteinExistence type="predicted"/>
<accession>A0A5B8SXR2</accession>
<sequence>MASPTSIKLDDNLKERIQHLAEERRRSAHWVMREAISQYVEREEKREAFKRDTLKAWEEYQRTGLHLTLEEADAWLARLEAGEDAEIPTCHT</sequence>
<dbReference type="Pfam" id="PF01402">
    <property type="entry name" value="RHH_1"/>
    <property type="match status" value="1"/>
</dbReference>
<dbReference type="OrthoDB" id="5298181at2"/>
<evidence type="ECO:0000313" key="2">
    <source>
        <dbReference type="EMBL" id="QEA40285.1"/>
    </source>
</evidence>
<dbReference type="InterPro" id="IPR010985">
    <property type="entry name" value="Ribbon_hlx_hlx"/>
</dbReference>
<name>A0A5B8SXR2_9GAMM</name>
<gene>
    <name evidence="2" type="ORF">FGL86_15150</name>
</gene>